<proteinExistence type="predicted"/>
<name>A0A5P2DD46_STRVZ</name>
<gene>
    <name evidence="2" type="ORF">DEJ50_33655</name>
</gene>
<protein>
    <submittedName>
        <fullName evidence="2">Uncharacterized protein</fullName>
    </submittedName>
</protein>
<evidence type="ECO:0000313" key="2">
    <source>
        <dbReference type="EMBL" id="QES52028.1"/>
    </source>
</evidence>
<evidence type="ECO:0000313" key="3">
    <source>
        <dbReference type="Proteomes" id="UP000325211"/>
    </source>
</evidence>
<sequence>MPKAGASGAKSRARRTQQATGLKYTKLRQSGTADTQCGRVIQFLTESHEVATLPYQLCAAWARQGLRVLMLHSYEPYQRDIRLHSKRAKERKAAEARAQAYPGPRSTILLPQGAAKGQGQLVEQRTPWSEREPGNPSGNDAPLREALETGRSHFDVVVLMGRGYFPREHLVDDFVVLAHTEGIPTGEDLPRKQGLDTRTERVPLSPEQSAAVLRDRHLRFLYHPVALLGMVTAETPWNEDQAGLDPEFMEAVVANMAAVGLPLLGHVTLPRGGDLQARLERDRNPSTVVTAPLDRGVLAAAQAIHPRR</sequence>
<reference evidence="2 3" key="1">
    <citation type="submission" date="2018-05" db="EMBL/GenBank/DDBJ databases">
        <title>Streptomyces venezuelae.</title>
        <authorList>
            <person name="Kim W."/>
            <person name="Lee N."/>
            <person name="Cho B.-K."/>
        </authorList>
    </citation>
    <scope>NUCLEOTIDE SEQUENCE [LARGE SCALE GENOMIC DNA]</scope>
    <source>
        <strain evidence="2 3">ATCC 21782</strain>
    </source>
</reference>
<organism evidence="2 3">
    <name type="scientific">Streptomyces venezuelae</name>
    <dbReference type="NCBI Taxonomy" id="54571"/>
    <lineage>
        <taxon>Bacteria</taxon>
        <taxon>Bacillati</taxon>
        <taxon>Actinomycetota</taxon>
        <taxon>Actinomycetes</taxon>
        <taxon>Kitasatosporales</taxon>
        <taxon>Streptomycetaceae</taxon>
        <taxon>Streptomyces</taxon>
    </lineage>
</organism>
<accession>A0A5P2DD46</accession>
<feature type="region of interest" description="Disordered" evidence="1">
    <location>
        <begin position="1"/>
        <end position="21"/>
    </location>
</feature>
<dbReference type="AlphaFoldDB" id="A0A5P2DD46"/>
<dbReference type="EMBL" id="CP029190">
    <property type="protein sequence ID" value="QES52028.1"/>
    <property type="molecule type" value="Genomic_DNA"/>
</dbReference>
<feature type="compositionally biased region" description="Low complexity" evidence="1">
    <location>
        <begin position="1"/>
        <end position="10"/>
    </location>
</feature>
<dbReference type="Proteomes" id="UP000325211">
    <property type="component" value="Chromosome"/>
</dbReference>
<evidence type="ECO:0000256" key="1">
    <source>
        <dbReference type="SAM" id="MobiDB-lite"/>
    </source>
</evidence>
<feature type="region of interest" description="Disordered" evidence="1">
    <location>
        <begin position="93"/>
        <end position="143"/>
    </location>
</feature>